<evidence type="ECO:0000313" key="6">
    <source>
        <dbReference type="EMBL" id="TDR15078.1"/>
    </source>
</evidence>
<organism evidence="6 7">
    <name type="scientific">Marinomonas communis</name>
    <dbReference type="NCBI Taxonomy" id="28254"/>
    <lineage>
        <taxon>Bacteria</taxon>
        <taxon>Pseudomonadati</taxon>
        <taxon>Pseudomonadota</taxon>
        <taxon>Gammaproteobacteria</taxon>
        <taxon>Oceanospirillales</taxon>
        <taxon>Oceanospirillaceae</taxon>
        <taxon>Marinomonas</taxon>
    </lineage>
</organism>
<dbReference type="GO" id="GO:0003700">
    <property type="term" value="F:DNA-binding transcription factor activity"/>
    <property type="evidence" value="ECO:0007669"/>
    <property type="project" value="InterPro"/>
</dbReference>
<evidence type="ECO:0000256" key="1">
    <source>
        <dbReference type="ARBA" id="ARBA00023015"/>
    </source>
</evidence>
<comment type="caution">
    <text evidence="6">The sequence shown here is derived from an EMBL/GenBank/DDBJ whole genome shotgun (WGS) entry which is preliminary data.</text>
</comment>
<proteinExistence type="predicted"/>
<dbReference type="AlphaFoldDB" id="A0A4R6XGX2"/>
<name>A0A4R6XGX2_9GAMM</name>
<feature type="domain" description="HTH merR-type" evidence="5">
    <location>
        <begin position="1"/>
        <end position="69"/>
    </location>
</feature>
<dbReference type="CDD" id="cd04787">
    <property type="entry name" value="HTH_HMRTR_unk"/>
    <property type="match status" value="1"/>
</dbReference>
<dbReference type="PROSITE" id="PS50937">
    <property type="entry name" value="HTH_MERR_2"/>
    <property type="match status" value="1"/>
</dbReference>
<evidence type="ECO:0000256" key="2">
    <source>
        <dbReference type="ARBA" id="ARBA00023125"/>
    </source>
</evidence>
<sequence>MKVSELANTANVTPETIRHYTREGLIQANRNPENGYHQYDKEALRKVRFIQQARELGFSLKQVQDIFEQSDSGDSPCPMVRDLLKQKVPEVKQQIAQLQSHLNKMEAALSVWDQMQDGVPNGHSICCLIEEWDKPDDCCGNGGKND</sequence>
<feature type="coiled-coil region" evidence="4">
    <location>
        <begin position="81"/>
        <end position="108"/>
    </location>
</feature>
<dbReference type="EMBL" id="SNZA01000001">
    <property type="protein sequence ID" value="TDR15078.1"/>
    <property type="molecule type" value="Genomic_DNA"/>
</dbReference>
<dbReference type="PANTHER" id="PTHR30204:SF94">
    <property type="entry name" value="HEAVY METAL-DEPENDENT TRANSCRIPTIONAL REGULATOR HI_0293-RELATED"/>
    <property type="match status" value="1"/>
</dbReference>
<dbReference type="PANTHER" id="PTHR30204">
    <property type="entry name" value="REDOX-CYCLING DRUG-SENSING TRANSCRIPTIONAL ACTIVATOR SOXR"/>
    <property type="match status" value="1"/>
</dbReference>
<evidence type="ECO:0000256" key="4">
    <source>
        <dbReference type="SAM" id="Coils"/>
    </source>
</evidence>
<evidence type="ECO:0000313" key="7">
    <source>
        <dbReference type="Proteomes" id="UP000295729"/>
    </source>
</evidence>
<dbReference type="SMART" id="SM00422">
    <property type="entry name" value="HTH_MERR"/>
    <property type="match status" value="1"/>
</dbReference>
<keyword evidence="2 6" id="KW-0238">DNA-binding</keyword>
<evidence type="ECO:0000259" key="5">
    <source>
        <dbReference type="PROSITE" id="PS50937"/>
    </source>
</evidence>
<accession>A0A4R6XGX2</accession>
<keyword evidence="3" id="KW-0804">Transcription</keyword>
<protein>
    <submittedName>
        <fullName evidence="6">DNA-binding transcriptional MerR regulator</fullName>
    </submittedName>
</protein>
<dbReference type="InterPro" id="IPR000551">
    <property type="entry name" value="MerR-type_HTH_dom"/>
</dbReference>
<dbReference type="InterPro" id="IPR009061">
    <property type="entry name" value="DNA-bd_dom_put_sf"/>
</dbReference>
<dbReference type="InterPro" id="IPR047057">
    <property type="entry name" value="MerR_fam"/>
</dbReference>
<dbReference type="Proteomes" id="UP000295729">
    <property type="component" value="Unassembled WGS sequence"/>
</dbReference>
<dbReference type="RefSeq" id="WP_133559713.1">
    <property type="nucleotide sequence ID" value="NZ_JAJGNH010000008.1"/>
</dbReference>
<evidence type="ECO:0000256" key="3">
    <source>
        <dbReference type="ARBA" id="ARBA00023163"/>
    </source>
</evidence>
<reference evidence="6 7" key="1">
    <citation type="submission" date="2019-03" db="EMBL/GenBank/DDBJ databases">
        <title>Genomic Encyclopedia of Type Strains, Phase IV (KMG-IV): sequencing the most valuable type-strain genomes for metagenomic binning, comparative biology and taxonomic classification.</title>
        <authorList>
            <person name="Goeker M."/>
        </authorList>
    </citation>
    <scope>NUCLEOTIDE SEQUENCE [LARGE SCALE GENOMIC DNA]</scope>
    <source>
        <strain evidence="6 7">DSM 5604</strain>
    </source>
</reference>
<keyword evidence="7" id="KW-1185">Reference proteome</keyword>
<dbReference type="Gene3D" id="1.10.1660.10">
    <property type="match status" value="1"/>
</dbReference>
<dbReference type="PRINTS" id="PR00040">
    <property type="entry name" value="HTHMERR"/>
</dbReference>
<dbReference type="GO" id="GO:0003677">
    <property type="term" value="F:DNA binding"/>
    <property type="evidence" value="ECO:0007669"/>
    <property type="project" value="UniProtKB-KW"/>
</dbReference>
<dbReference type="Pfam" id="PF13411">
    <property type="entry name" value="MerR_1"/>
    <property type="match status" value="1"/>
</dbReference>
<keyword evidence="1" id="KW-0805">Transcription regulation</keyword>
<keyword evidence="4" id="KW-0175">Coiled coil</keyword>
<dbReference type="OrthoDB" id="9808480at2"/>
<dbReference type="SUPFAM" id="SSF46955">
    <property type="entry name" value="Putative DNA-binding domain"/>
    <property type="match status" value="1"/>
</dbReference>
<gene>
    <name evidence="6" type="ORF">C8D85_0432</name>
</gene>